<evidence type="ECO:0000256" key="1">
    <source>
        <dbReference type="SAM" id="Phobius"/>
    </source>
</evidence>
<gene>
    <name evidence="2" type="ORF">L9F63_005668</name>
</gene>
<sequence>MSANDYNFGIEYSTSTEPFNTYQTPNSSTDDHSFFGPTERTRYEYTEKIYGDFTPFYVTITICTVLGAFLFLLNIILCCSRYKKYWQDSNTGNRWILPIWTKTPHKQPPLDYTELENCPVPPPPLYPYFDTADAPTTEYIELTHKKESDL</sequence>
<reference evidence="2" key="1">
    <citation type="journal article" date="2023" name="IScience">
        <title>Live-bearing cockroach genome reveals convergent evolutionary mechanisms linked to viviparity in insects and beyond.</title>
        <authorList>
            <person name="Fouks B."/>
            <person name="Harrison M.C."/>
            <person name="Mikhailova A.A."/>
            <person name="Marchal E."/>
            <person name="English S."/>
            <person name="Carruthers M."/>
            <person name="Jennings E.C."/>
            <person name="Chiamaka E.L."/>
            <person name="Frigard R.A."/>
            <person name="Pippel M."/>
            <person name="Attardo G.M."/>
            <person name="Benoit J.B."/>
            <person name="Bornberg-Bauer E."/>
            <person name="Tobe S.S."/>
        </authorList>
    </citation>
    <scope>NUCLEOTIDE SEQUENCE</scope>
    <source>
        <strain evidence="2">Stay&amp;Tobe</strain>
    </source>
</reference>
<proteinExistence type="predicted"/>
<organism evidence="2 3">
    <name type="scientific">Diploptera punctata</name>
    <name type="common">Pacific beetle cockroach</name>
    <dbReference type="NCBI Taxonomy" id="6984"/>
    <lineage>
        <taxon>Eukaryota</taxon>
        <taxon>Metazoa</taxon>
        <taxon>Ecdysozoa</taxon>
        <taxon>Arthropoda</taxon>
        <taxon>Hexapoda</taxon>
        <taxon>Insecta</taxon>
        <taxon>Pterygota</taxon>
        <taxon>Neoptera</taxon>
        <taxon>Polyneoptera</taxon>
        <taxon>Dictyoptera</taxon>
        <taxon>Blattodea</taxon>
        <taxon>Blaberoidea</taxon>
        <taxon>Blaberidae</taxon>
        <taxon>Diplopterinae</taxon>
        <taxon>Diploptera</taxon>
    </lineage>
</organism>
<dbReference type="Proteomes" id="UP001233999">
    <property type="component" value="Unassembled WGS sequence"/>
</dbReference>
<evidence type="ECO:0000313" key="3">
    <source>
        <dbReference type="Proteomes" id="UP001233999"/>
    </source>
</evidence>
<reference evidence="2" key="2">
    <citation type="submission" date="2023-05" db="EMBL/GenBank/DDBJ databases">
        <authorList>
            <person name="Fouks B."/>
        </authorList>
    </citation>
    <scope>NUCLEOTIDE SEQUENCE</scope>
    <source>
        <strain evidence="2">Stay&amp;Tobe</strain>
        <tissue evidence="2">Testes</tissue>
    </source>
</reference>
<evidence type="ECO:0000313" key="2">
    <source>
        <dbReference type="EMBL" id="KAJ9577748.1"/>
    </source>
</evidence>
<keyword evidence="1" id="KW-0472">Membrane</keyword>
<keyword evidence="1" id="KW-1133">Transmembrane helix</keyword>
<name>A0AAD7ZD25_DIPPU</name>
<comment type="caution">
    <text evidence="2">The sequence shown here is derived from an EMBL/GenBank/DDBJ whole genome shotgun (WGS) entry which is preliminary data.</text>
</comment>
<dbReference type="EMBL" id="JASPKZ010009348">
    <property type="protein sequence ID" value="KAJ9577748.1"/>
    <property type="molecule type" value="Genomic_DNA"/>
</dbReference>
<protein>
    <submittedName>
        <fullName evidence="2">Uncharacterized protein</fullName>
    </submittedName>
</protein>
<accession>A0AAD7ZD25</accession>
<dbReference type="AlphaFoldDB" id="A0AAD7ZD25"/>
<keyword evidence="1" id="KW-0812">Transmembrane</keyword>
<feature type="transmembrane region" description="Helical" evidence="1">
    <location>
        <begin position="56"/>
        <end position="77"/>
    </location>
</feature>
<keyword evidence="3" id="KW-1185">Reference proteome</keyword>